<dbReference type="Gene3D" id="3.60.21.10">
    <property type="match status" value="1"/>
</dbReference>
<dbReference type="OrthoDB" id="9801679at2"/>
<dbReference type="GO" id="GO:0009166">
    <property type="term" value="P:nucleotide catabolic process"/>
    <property type="evidence" value="ECO:0007669"/>
    <property type="project" value="InterPro"/>
</dbReference>
<dbReference type="EMBL" id="AZGB01000030">
    <property type="protein sequence ID" value="KRM03994.1"/>
    <property type="molecule type" value="Genomic_DNA"/>
</dbReference>
<keyword evidence="2" id="KW-0547">Nucleotide-binding</keyword>
<evidence type="ECO:0000259" key="3">
    <source>
        <dbReference type="Pfam" id="PF00149"/>
    </source>
</evidence>
<name>A0A0R1VET2_9LACO</name>
<dbReference type="PATRIC" id="fig|1423750.3.peg.2439"/>
<dbReference type="InterPro" id="IPR004843">
    <property type="entry name" value="Calcineurin-like_PHP"/>
</dbReference>
<feature type="domain" description="5'-Nucleotidase C-terminal" evidence="4">
    <location>
        <begin position="298"/>
        <end position="468"/>
    </location>
</feature>
<evidence type="ECO:0000256" key="2">
    <source>
        <dbReference type="RuleBase" id="RU362119"/>
    </source>
</evidence>
<comment type="caution">
    <text evidence="5">The sequence shown here is derived from an EMBL/GenBank/DDBJ whole genome shotgun (WGS) entry which is preliminary data.</text>
</comment>
<keyword evidence="6" id="KW-1185">Reference proteome</keyword>
<comment type="similarity">
    <text evidence="2">Belongs to the 5'-nucleotidase family.</text>
</comment>
<evidence type="ECO:0000313" key="5">
    <source>
        <dbReference type="EMBL" id="KRM03994.1"/>
    </source>
</evidence>
<protein>
    <submittedName>
        <fullName evidence="5">2, 3-cyclic-nucleotide 2-phosphodiesterase</fullName>
    </submittedName>
</protein>
<dbReference type="PROSITE" id="PS00785">
    <property type="entry name" value="5_NUCLEOTIDASE_1"/>
    <property type="match status" value="1"/>
</dbReference>
<dbReference type="InterPro" id="IPR008334">
    <property type="entry name" value="5'-Nucleotdase_C"/>
</dbReference>
<keyword evidence="1" id="KW-0732">Signal</keyword>
<reference evidence="5 6" key="1">
    <citation type="journal article" date="2015" name="Genome Announc.">
        <title>Expanding the biotechnology potential of lactobacilli through comparative genomics of 213 strains and associated genera.</title>
        <authorList>
            <person name="Sun Z."/>
            <person name="Harris H.M."/>
            <person name="McCann A."/>
            <person name="Guo C."/>
            <person name="Argimon S."/>
            <person name="Zhang W."/>
            <person name="Yang X."/>
            <person name="Jeffery I.B."/>
            <person name="Cooney J.C."/>
            <person name="Kagawa T.F."/>
            <person name="Liu W."/>
            <person name="Song Y."/>
            <person name="Salvetti E."/>
            <person name="Wrobel A."/>
            <person name="Rasinkangas P."/>
            <person name="Parkhill J."/>
            <person name="Rea M.C."/>
            <person name="O'Sullivan O."/>
            <person name="Ritari J."/>
            <person name="Douillard F.P."/>
            <person name="Paul Ross R."/>
            <person name="Yang R."/>
            <person name="Briner A.E."/>
            <person name="Felis G.E."/>
            <person name="de Vos W.M."/>
            <person name="Barrangou R."/>
            <person name="Klaenhammer T.R."/>
            <person name="Caufield P.W."/>
            <person name="Cui Y."/>
            <person name="Zhang H."/>
            <person name="O'Toole P.W."/>
        </authorList>
    </citation>
    <scope>NUCLEOTIDE SEQUENCE [LARGE SCALE GENOMIC DNA]</scope>
    <source>
        <strain evidence="5 6">DSM 18630</strain>
    </source>
</reference>
<dbReference type="STRING" id="1423750.FC89_GL002396"/>
<dbReference type="Proteomes" id="UP000051451">
    <property type="component" value="Unassembled WGS sequence"/>
</dbReference>
<dbReference type="InterPro" id="IPR029052">
    <property type="entry name" value="Metallo-depent_PP-like"/>
</dbReference>
<dbReference type="GO" id="GO:0016788">
    <property type="term" value="F:hydrolase activity, acting on ester bonds"/>
    <property type="evidence" value="ECO:0007669"/>
    <property type="project" value="InterPro"/>
</dbReference>
<dbReference type="GO" id="GO:0046872">
    <property type="term" value="F:metal ion binding"/>
    <property type="evidence" value="ECO:0007669"/>
    <property type="project" value="InterPro"/>
</dbReference>
<sequence length="506" mass="56306">MILRILETSDVHGHLLATDQGGLVKQAALIKRLKKAALPDEQIITIENGDFIQGSPLAYFVNEEIHQPQILEAALDSVGYDVSLLGNHEFNYGKNFLEKSLSFRTTPIICANILGNDGQPYFGTPYKILKCGQYRVAILGLTTQYIPHWEPTAHLKDLKFVSAVTAAKKILPILRQKANVILVAYHGGLERDLKTNQLTEPLTGENEAAELAKLPGIDALITGHQHRQIADYINGIPLIQPGCFGEMVGEIVFEIQAGKVINSQPKLLSVEKEKADPILTQQLEQVKSKLAAWLEQPVGKTETNELEIHDHFQARLKGHPFIEFINQVQSAATEIDISAAALFNNQQPGFSDPVTISQIQANYPFNNGLAVLQISGADLKAALEQCASYWSLRNDQIIVNPAYVFPKIQHFNYDIYRGIDYTIKVSRPIGSRIIKLNYHGHPIAANEQLKIVLNQYRALGGGDFKMFSAAKIIKEIPIEMPRLLINYLKEHSPVKVGKTSNYQVIK</sequence>
<dbReference type="InterPro" id="IPR006179">
    <property type="entry name" value="5_nucleotidase/apyrase"/>
</dbReference>
<dbReference type="Pfam" id="PF00149">
    <property type="entry name" value="Metallophos"/>
    <property type="match status" value="1"/>
</dbReference>
<feature type="domain" description="Calcineurin-like phosphoesterase" evidence="3">
    <location>
        <begin position="3"/>
        <end position="227"/>
    </location>
</feature>
<dbReference type="PANTHER" id="PTHR11575">
    <property type="entry name" value="5'-NUCLEOTIDASE-RELATED"/>
    <property type="match status" value="1"/>
</dbReference>
<dbReference type="RefSeq" id="WP_057872735.1">
    <property type="nucleotide sequence ID" value="NZ_AZGB01000030.1"/>
</dbReference>
<dbReference type="GeneID" id="98320048"/>
<gene>
    <name evidence="5" type="ORF">FC89_GL002396</name>
</gene>
<evidence type="ECO:0000259" key="4">
    <source>
        <dbReference type="Pfam" id="PF02872"/>
    </source>
</evidence>
<accession>A0A0R1VET2</accession>
<dbReference type="InterPro" id="IPR036907">
    <property type="entry name" value="5'-Nucleotdase_C_sf"/>
</dbReference>
<dbReference type="GO" id="GO:0000166">
    <property type="term" value="F:nucleotide binding"/>
    <property type="evidence" value="ECO:0007669"/>
    <property type="project" value="UniProtKB-KW"/>
</dbReference>
<dbReference type="PROSITE" id="PS00786">
    <property type="entry name" value="5_NUCLEOTIDASE_2"/>
    <property type="match status" value="1"/>
</dbReference>
<dbReference type="GO" id="GO:0030288">
    <property type="term" value="C:outer membrane-bounded periplasmic space"/>
    <property type="evidence" value="ECO:0007669"/>
    <property type="project" value="TreeGrafter"/>
</dbReference>
<evidence type="ECO:0000313" key="6">
    <source>
        <dbReference type="Proteomes" id="UP000051451"/>
    </source>
</evidence>
<dbReference type="Pfam" id="PF02872">
    <property type="entry name" value="5_nucleotid_C"/>
    <property type="match status" value="1"/>
</dbReference>
<evidence type="ECO:0000256" key="1">
    <source>
        <dbReference type="ARBA" id="ARBA00022729"/>
    </source>
</evidence>
<dbReference type="InterPro" id="IPR006146">
    <property type="entry name" value="5'-Nucleotdase_CS"/>
</dbReference>
<dbReference type="SUPFAM" id="SSF55816">
    <property type="entry name" value="5'-nucleotidase (syn. UDP-sugar hydrolase), C-terminal domain"/>
    <property type="match status" value="1"/>
</dbReference>
<dbReference type="AlphaFoldDB" id="A0A0R1VET2"/>
<organism evidence="5 6">
    <name type="scientific">Liquorilactobacillus ghanensis DSM 18630</name>
    <dbReference type="NCBI Taxonomy" id="1423750"/>
    <lineage>
        <taxon>Bacteria</taxon>
        <taxon>Bacillati</taxon>
        <taxon>Bacillota</taxon>
        <taxon>Bacilli</taxon>
        <taxon>Lactobacillales</taxon>
        <taxon>Lactobacillaceae</taxon>
        <taxon>Liquorilactobacillus</taxon>
    </lineage>
</organism>
<dbReference type="PRINTS" id="PR01607">
    <property type="entry name" value="APYRASEFAMLY"/>
</dbReference>
<dbReference type="PANTHER" id="PTHR11575:SF6">
    <property type="entry name" value="2',3'-CYCLIC-NUCLEOTIDE 2'-PHOSPHODIESTERASE_3'-NUCLEOTIDASE"/>
    <property type="match status" value="1"/>
</dbReference>
<proteinExistence type="inferred from homology"/>
<dbReference type="Gene3D" id="3.90.780.10">
    <property type="entry name" value="5'-Nucleotidase, C-terminal domain"/>
    <property type="match status" value="1"/>
</dbReference>
<dbReference type="SUPFAM" id="SSF56300">
    <property type="entry name" value="Metallo-dependent phosphatases"/>
    <property type="match status" value="1"/>
</dbReference>
<keyword evidence="2" id="KW-0378">Hydrolase</keyword>